<dbReference type="PANTHER" id="PTHR11009">
    <property type="entry name" value="DER1-LIKE PROTEIN, DERLIN"/>
    <property type="match status" value="1"/>
</dbReference>
<dbReference type="InterPro" id="IPR035952">
    <property type="entry name" value="Rhomboid-like_sf"/>
</dbReference>
<dbReference type="AlphaFoldDB" id="G0V2E5"/>
<keyword evidence="4 7" id="KW-0256">Endoplasmic reticulum</keyword>
<feature type="transmembrane region" description="Helical" evidence="7">
    <location>
        <begin position="18"/>
        <end position="40"/>
    </location>
</feature>
<comment type="function">
    <text evidence="7">May be involved in the degradation of misfolded endoplasmic reticulum (ER) luminal proteins.</text>
</comment>
<dbReference type="EMBL" id="HE575324">
    <property type="protein sequence ID" value="CCC95817.1"/>
    <property type="molecule type" value="Genomic_DNA"/>
</dbReference>
<comment type="subcellular location">
    <subcellularLocation>
        <location evidence="1 7">Endoplasmic reticulum membrane</location>
        <topology evidence="1 7">Multi-pass membrane protein</topology>
    </subcellularLocation>
</comment>
<evidence type="ECO:0000256" key="6">
    <source>
        <dbReference type="ARBA" id="ARBA00023136"/>
    </source>
</evidence>
<evidence type="ECO:0000256" key="7">
    <source>
        <dbReference type="RuleBase" id="RU363059"/>
    </source>
</evidence>
<dbReference type="GO" id="GO:0005789">
    <property type="term" value="C:endoplasmic reticulum membrane"/>
    <property type="evidence" value="ECO:0007669"/>
    <property type="project" value="UniProtKB-SubCell"/>
</dbReference>
<evidence type="ECO:0000256" key="3">
    <source>
        <dbReference type="ARBA" id="ARBA00022692"/>
    </source>
</evidence>
<keyword evidence="3 7" id="KW-0812">Transmembrane</keyword>
<dbReference type="SUPFAM" id="SSF144091">
    <property type="entry name" value="Rhomboid-like"/>
    <property type="match status" value="1"/>
</dbReference>
<dbReference type="GO" id="GO:0006950">
    <property type="term" value="P:response to stress"/>
    <property type="evidence" value="ECO:0007669"/>
    <property type="project" value="UniProtKB-ARBA"/>
</dbReference>
<feature type="transmembrane region" description="Helical" evidence="7">
    <location>
        <begin position="97"/>
        <end position="130"/>
    </location>
</feature>
<sequence length="253" mass="28741">MAQSFESWIEGLCPITRFILMSAVFLSAVVTLQVQSFTYVMLDFSTITSLQIWRPFTSALFFGRFSFPWFISMAMFVSYLKYNEEYDFQGKPADFAWMLLFIICGLSVGGLLLGLPIVSGGLLMALCWIFCKRHPQVRMTLYSFEFNATPFPWVLVVFHFMLGQSIMEDLLGIFVGHMFFFMHDLMPLANGVNLITTPAWFVRLLRMNNAGERFGTVHSGPQPYNGRPARQAQQGAGDGRYHRWGAGRVLGTA</sequence>
<evidence type="ECO:0000256" key="8">
    <source>
        <dbReference type="SAM" id="MobiDB-lite"/>
    </source>
</evidence>
<feature type="region of interest" description="Disordered" evidence="8">
    <location>
        <begin position="218"/>
        <end position="239"/>
    </location>
</feature>
<evidence type="ECO:0000256" key="4">
    <source>
        <dbReference type="ARBA" id="ARBA00022824"/>
    </source>
</evidence>
<evidence type="ECO:0000256" key="2">
    <source>
        <dbReference type="ARBA" id="ARBA00008917"/>
    </source>
</evidence>
<name>G0V2E5_TRYCI</name>
<accession>G0V2E5</accession>
<evidence type="ECO:0000313" key="9">
    <source>
        <dbReference type="EMBL" id="CCC95817.1"/>
    </source>
</evidence>
<evidence type="ECO:0000256" key="5">
    <source>
        <dbReference type="ARBA" id="ARBA00022989"/>
    </source>
</evidence>
<feature type="transmembrane region" description="Helical" evidence="7">
    <location>
        <begin position="52"/>
        <end position="77"/>
    </location>
</feature>
<dbReference type="InterPro" id="IPR007599">
    <property type="entry name" value="DER1"/>
</dbReference>
<gene>
    <name evidence="9" type="ORF">TCIL3000_11_13160</name>
</gene>
<feature type="transmembrane region" description="Helical" evidence="7">
    <location>
        <begin position="151"/>
        <end position="179"/>
    </location>
</feature>
<dbReference type="Pfam" id="PF04511">
    <property type="entry name" value="DER1"/>
    <property type="match status" value="1"/>
</dbReference>
<protein>
    <recommendedName>
        <fullName evidence="7">Derlin</fullName>
    </recommendedName>
</protein>
<proteinExistence type="inferred from homology"/>
<reference evidence="9" key="1">
    <citation type="journal article" date="2012" name="Proc. Natl. Acad. Sci. U.S.A.">
        <title>Antigenic diversity is generated by distinct evolutionary mechanisms in African trypanosome species.</title>
        <authorList>
            <person name="Jackson A.P."/>
            <person name="Berry A."/>
            <person name="Aslett M."/>
            <person name="Allison H.C."/>
            <person name="Burton P."/>
            <person name="Vavrova-Anderson J."/>
            <person name="Brown R."/>
            <person name="Browne H."/>
            <person name="Corton N."/>
            <person name="Hauser H."/>
            <person name="Gamble J."/>
            <person name="Gilderthorp R."/>
            <person name="Marcello L."/>
            <person name="McQuillan J."/>
            <person name="Otto T.D."/>
            <person name="Quail M.A."/>
            <person name="Sanders M.J."/>
            <person name="van Tonder A."/>
            <person name="Ginger M.L."/>
            <person name="Field M.C."/>
            <person name="Barry J.D."/>
            <person name="Hertz-Fowler C."/>
            <person name="Berriman M."/>
        </authorList>
    </citation>
    <scope>NUCLEOTIDE SEQUENCE</scope>
    <source>
        <strain evidence="9">IL3000</strain>
    </source>
</reference>
<organism evidence="9">
    <name type="scientific">Trypanosoma congolense (strain IL3000)</name>
    <dbReference type="NCBI Taxonomy" id="1068625"/>
    <lineage>
        <taxon>Eukaryota</taxon>
        <taxon>Discoba</taxon>
        <taxon>Euglenozoa</taxon>
        <taxon>Kinetoplastea</taxon>
        <taxon>Metakinetoplastina</taxon>
        <taxon>Trypanosomatida</taxon>
        <taxon>Trypanosomatidae</taxon>
        <taxon>Trypanosoma</taxon>
        <taxon>Nannomonas</taxon>
    </lineage>
</organism>
<keyword evidence="5 7" id="KW-1133">Transmembrane helix</keyword>
<evidence type="ECO:0000256" key="1">
    <source>
        <dbReference type="ARBA" id="ARBA00004477"/>
    </source>
</evidence>
<keyword evidence="6 7" id="KW-0472">Membrane</keyword>
<comment type="similarity">
    <text evidence="2 7">Belongs to the derlin family.</text>
</comment>
<dbReference type="VEuPathDB" id="TriTrypDB:TcIL3000.11.13160"/>